<feature type="region of interest" description="Disordered" evidence="1">
    <location>
        <begin position="890"/>
        <end position="913"/>
    </location>
</feature>
<evidence type="ECO:0000256" key="1">
    <source>
        <dbReference type="SAM" id="MobiDB-lite"/>
    </source>
</evidence>
<dbReference type="AlphaFoldDB" id="A0A8H4NQG6"/>
<gene>
    <name evidence="2" type="ORF">F53441_11309</name>
</gene>
<feature type="region of interest" description="Disordered" evidence="1">
    <location>
        <begin position="31"/>
        <end position="109"/>
    </location>
</feature>
<feature type="compositionally biased region" description="Basic and acidic residues" evidence="1">
    <location>
        <begin position="895"/>
        <end position="908"/>
    </location>
</feature>
<dbReference type="GO" id="GO:0000964">
    <property type="term" value="P:mitochondrial RNA 5'-end processing"/>
    <property type="evidence" value="ECO:0007669"/>
    <property type="project" value="TreeGrafter"/>
</dbReference>
<reference evidence="2" key="1">
    <citation type="submission" date="2020-01" db="EMBL/GenBank/DDBJ databases">
        <title>Identification and distribution of gene clusters putatively required for synthesis of sphingolipid metabolism inhibitors in phylogenetically diverse species of the filamentous fungus Fusarium.</title>
        <authorList>
            <person name="Kim H.-S."/>
            <person name="Busman M."/>
            <person name="Brown D.W."/>
            <person name="Divon H."/>
            <person name="Uhlig S."/>
            <person name="Proctor R.H."/>
        </authorList>
    </citation>
    <scope>NUCLEOTIDE SEQUENCE</scope>
    <source>
        <strain evidence="2">NRRL 53441</strain>
    </source>
</reference>
<feature type="compositionally biased region" description="Basic and acidic residues" evidence="1">
    <location>
        <begin position="1040"/>
        <end position="1058"/>
    </location>
</feature>
<organism evidence="2 3">
    <name type="scientific">Fusarium austroafricanum</name>
    <dbReference type="NCBI Taxonomy" id="2364996"/>
    <lineage>
        <taxon>Eukaryota</taxon>
        <taxon>Fungi</taxon>
        <taxon>Dikarya</taxon>
        <taxon>Ascomycota</taxon>
        <taxon>Pezizomycotina</taxon>
        <taxon>Sordariomycetes</taxon>
        <taxon>Hypocreomycetidae</taxon>
        <taxon>Hypocreales</taxon>
        <taxon>Nectriaceae</taxon>
        <taxon>Fusarium</taxon>
        <taxon>Fusarium concolor species complex</taxon>
    </lineage>
</organism>
<dbReference type="OrthoDB" id="10249045at2759"/>
<feature type="compositionally biased region" description="Basic and acidic residues" evidence="1">
    <location>
        <begin position="643"/>
        <end position="652"/>
    </location>
</feature>
<comment type="caution">
    <text evidence="2">The sequence shown here is derived from an EMBL/GenBank/DDBJ whole genome shotgun (WGS) entry which is preliminary data.</text>
</comment>
<feature type="compositionally biased region" description="Basic and acidic residues" evidence="1">
    <location>
        <begin position="216"/>
        <end position="228"/>
    </location>
</feature>
<dbReference type="InterPro" id="IPR013943">
    <property type="entry name" value="Pet127"/>
</dbReference>
<feature type="compositionally biased region" description="Basic and acidic residues" evidence="1">
    <location>
        <begin position="64"/>
        <end position="86"/>
    </location>
</feature>
<proteinExistence type="predicted"/>
<dbReference type="PANTHER" id="PTHR31014:SF0">
    <property type="entry name" value="MITOCHONDRIAL TRANSLATION SYSTEM COMPONENT PET127-RELATED"/>
    <property type="match status" value="1"/>
</dbReference>
<dbReference type="Proteomes" id="UP000605986">
    <property type="component" value="Unassembled WGS sequence"/>
</dbReference>
<accession>A0A8H4NQG6</accession>
<feature type="region of interest" description="Disordered" evidence="1">
    <location>
        <begin position="124"/>
        <end position="171"/>
    </location>
</feature>
<dbReference type="Pfam" id="PF08634">
    <property type="entry name" value="Pet127"/>
    <property type="match status" value="1"/>
</dbReference>
<protein>
    <submittedName>
        <fullName evidence="2">Uncharacterized protein</fullName>
    </submittedName>
</protein>
<dbReference type="GO" id="GO:0005740">
    <property type="term" value="C:mitochondrial envelope"/>
    <property type="evidence" value="ECO:0007669"/>
    <property type="project" value="TreeGrafter"/>
</dbReference>
<feature type="compositionally biased region" description="Acidic residues" evidence="1">
    <location>
        <begin position="750"/>
        <end position="765"/>
    </location>
</feature>
<dbReference type="PANTHER" id="PTHR31014">
    <property type="entry name" value="MITOCHONDRIAL TRANSLATION SYSTEM COMPONENT PET127-RELATED"/>
    <property type="match status" value="1"/>
</dbReference>
<evidence type="ECO:0000313" key="3">
    <source>
        <dbReference type="Proteomes" id="UP000605986"/>
    </source>
</evidence>
<feature type="region of interest" description="Disordered" evidence="1">
    <location>
        <begin position="1030"/>
        <end position="1067"/>
    </location>
</feature>
<feature type="compositionally biased region" description="Basic residues" evidence="1">
    <location>
        <begin position="87"/>
        <end position="105"/>
    </location>
</feature>
<feature type="compositionally biased region" description="Polar residues" evidence="1">
    <location>
        <begin position="143"/>
        <end position="171"/>
    </location>
</feature>
<feature type="region of interest" description="Disordered" evidence="1">
    <location>
        <begin position="642"/>
        <end position="674"/>
    </location>
</feature>
<feature type="region of interest" description="Disordered" evidence="1">
    <location>
        <begin position="212"/>
        <end position="232"/>
    </location>
</feature>
<evidence type="ECO:0000313" key="2">
    <source>
        <dbReference type="EMBL" id="KAF4443850.1"/>
    </source>
</evidence>
<name>A0A8H4NQG6_9HYPO</name>
<feature type="region of interest" description="Disordered" evidence="1">
    <location>
        <begin position="743"/>
        <end position="805"/>
    </location>
</feature>
<keyword evidence="3" id="KW-1185">Reference proteome</keyword>
<feature type="compositionally biased region" description="Polar residues" evidence="1">
    <location>
        <begin position="663"/>
        <end position="672"/>
    </location>
</feature>
<dbReference type="EMBL" id="JAADJG010000561">
    <property type="protein sequence ID" value="KAF4443850.1"/>
    <property type="molecule type" value="Genomic_DNA"/>
</dbReference>
<sequence>MLRVRRKVGSPAGFAHICRPYLRCPRQSTPFRSFATETSPDDASKPSSTSKADAEQILKQLRVSSDKLNSRIKKLEKDVKGEESQSQKKKQNAAKSKAKAPKKKSNKADISEALAVAKRVYGVDQLKKSKRKKKGPKPSSPRIQNVQQAANGANSPETTSWAAGQQAGTWTSLREKLQGGSATKFTNALNTTQEDFAASFLDHDQHIITNTQMAESRSKVEPSTERVKASKRRTLPVHTINPQEIQMRPVEEESRRPVPVLAHRLDKVLFNDGPYQLQDKRTLVYNFDPYLASIMPIEEFDFNALKEYVTSSKDNRLTELCLKYGKKYSGSTSSMTALLSHFHFLLSAWRRPNFDHLSRAFEVEYTTFTGLTRGPAAAFARFNDGAYAIDADKEFDSASVLSMLGKSMEKLLTLPKDHFEKYRKDRSHELSEEEKNGEESYHYTTMGDFMMRSQLDAHDPRLPGTGMFDLKTRAVVSIRMDVGGYHKGIGYEILDRFGTWESFEREYYDMIRAAFLKYSLQVRMGRMDGIFVAFHNTQRIFGFQYISLEEMDVAMHGTANRKVGDQEFKVSIKLLNDLLDRAAERFPKKSLRLHIETRPTNPPLTYFFAEPVDDKEIQETQEKGKAAVDRFEKEILGISRGKQKADEARLSEELASQADDGQENSNDSQTLPSIDKSLKQKSWDEMMAKVDQTVEDDAAGLESVREALEEALEQSGLLAGKSEQERDAYLTELVEALAKELKIGRGGGSEVEESEQTETASDESQEVTQSSSEAGEYSVDVDPSVEAESVLSRSDAESGTSTANLNIDHIQDVPAVTVDEAAVESIISSTDDTPTDTSLKDLILKVAQDVDNKTSNLGTFEQVLSKLVQDQKELSSEIEEMDTTNVDDIPTETIKTSEKDKSSLRRDAQMGTGNPEKEILGLYVTVRNIVNGQVAERLNHSKSDEVPDWKVEYMVTELPSHKARLVLKQIKERRKKSLTMNPDYQDMNWYRMWGGSLPKRTAAGRKYRRLVLDREKRAGVKVAWHTGRIRSHRMIPSAKDSNKTHKEASDEKTPKEETSDQGTQTQG</sequence>